<dbReference type="AlphaFoldDB" id="A0AB34JG96"/>
<dbReference type="EMBL" id="JBGBPQ010000008">
    <property type="protein sequence ID" value="KAL1520533.1"/>
    <property type="molecule type" value="Genomic_DNA"/>
</dbReference>
<evidence type="ECO:0000313" key="2">
    <source>
        <dbReference type="EMBL" id="KAL1520533.1"/>
    </source>
</evidence>
<evidence type="ECO:0000313" key="3">
    <source>
        <dbReference type="Proteomes" id="UP001515480"/>
    </source>
</evidence>
<evidence type="ECO:0000256" key="1">
    <source>
        <dbReference type="SAM" id="MobiDB-lite"/>
    </source>
</evidence>
<dbReference type="Proteomes" id="UP001515480">
    <property type="component" value="Unassembled WGS sequence"/>
</dbReference>
<comment type="caution">
    <text evidence="2">The sequence shown here is derived from an EMBL/GenBank/DDBJ whole genome shotgun (WGS) entry which is preliminary data.</text>
</comment>
<organism evidence="2 3">
    <name type="scientific">Prymnesium parvum</name>
    <name type="common">Toxic golden alga</name>
    <dbReference type="NCBI Taxonomy" id="97485"/>
    <lineage>
        <taxon>Eukaryota</taxon>
        <taxon>Haptista</taxon>
        <taxon>Haptophyta</taxon>
        <taxon>Prymnesiophyceae</taxon>
        <taxon>Prymnesiales</taxon>
        <taxon>Prymnesiaceae</taxon>
        <taxon>Prymnesium</taxon>
    </lineage>
</organism>
<sequence>MGAGSSHPTPPAELSRNCTAQPWTPGCRPTAERLGLAALSAAYRAQFDRAVATPSRARYLVISTGGGFGNQMAEVVTLTLAALLTDRLLVNLPNLSRWATLTGEPERHSFDMRRYFLSSAFPYHGSPSILRAIADAERGIGTMSHGVLPCPACPRIAPDEAALLAALSSRNGAQVLRLVDFDLGKGARYTVEAPSRVRALLKAARSRALPRVRALPRHADEGMHDMLWQLLLEPTPRVLRQLSAYSMPLSGEALSVHVRSGDAAMLAGQMTTPKLASSWSQGNKCGLEVRDAGQVEALLQCIERLADGAKIFLATDYAPLVPQAASRFGTQMLPPTPGEPRHTFRPMDKVGSGNASASQDAVDDPHMKQMLDFVLLASSPKLMLTCGSYGEGARAFSHVVKTVVHYSSSHGCPTSATAQRNASTK</sequence>
<reference evidence="2 3" key="1">
    <citation type="journal article" date="2024" name="Science">
        <title>Giant polyketide synthase enzymes in the biosynthesis of giant marine polyether toxins.</title>
        <authorList>
            <person name="Fallon T.R."/>
            <person name="Shende V.V."/>
            <person name="Wierzbicki I.H."/>
            <person name="Pendleton A.L."/>
            <person name="Watervoot N.F."/>
            <person name="Auber R.P."/>
            <person name="Gonzalez D.J."/>
            <person name="Wisecaver J.H."/>
            <person name="Moore B.S."/>
        </authorList>
    </citation>
    <scope>NUCLEOTIDE SEQUENCE [LARGE SCALE GENOMIC DNA]</scope>
    <source>
        <strain evidence="2 3">12B1</strain>
    </source>
</reference>
<protein>
    <recommendedName>
        <fullName evidence="4">O-fucosyltransferase family protein</fullName>
    </recommendedName>
</protein>
<gene>
    <name evidence="2" type="ORF">AB1Y20_022109</name>
</gene>
<evidence type="ECO:0008006" key="4">
    <source>
        <dbReference type="Google" id="ProtNLM"/>
    </source>
</evidence>
<proteinExistence type="predicted"/>
<accession>A0AB34JG96</accession>
<keyword evidence="3" id="KW-1185">Reference proteome</keyword>
<feature type="region of interest" description="Disordered" evidence="1">
    <location>
        <begin position="1"/>
        <end position="21"/>
    </location>
</feature>
<name>A0AB34JG96_PRYPA</name>